<dbReference type="SUPFAM" id="SSF48452">
    <property type="entry name" value="TPR-like"/>
    <property type="match status" value="1"/>
</dbReference>
<dbReference type="STRING" id="487316.BEN76_03685"/>
<organism evidence="2 4">
    <name type="scientific">Acinetobacter soli</name>
    <dbReference type="NCBI Taxonomy" id="487316"/>
    <lineage>
        <taxon>Bacteria</taxon>
        <taxon>Pseudomonadati</taxon>
        <taxon>Pseudomonadota</taxon>
        <taxon>Gammaproteobacteria</taxon>
        <taxon>Moraxellales</taxon>
        <taxon>Moraxellaceae</taxon>
        <taxon>Acinetobacter</taxon>
    </lineage>
</organism>
<dbReference type="Proteomes" id="UP000185674">
    <property type="component" value="Chromosome"/>
</dbReference>
<gene>
    <name evidence="2" type="ORF">BEN76_03685</name>
    <name evidence="3" type="ORF">RHP80_10775</name>
</gene>
<evidence type="ECO:0000313" key="4">
    <source>
        <dbReference type="Proteomes" id="UP000185674"/>
    </source>
</evidence>
<evidence type="ECO:0000313" key="2">
    <source>
        <dbReference type="EMBL" id="APV35166.1"/>
    </source>
</evidence>
<evidence type="ECO:0000313" key="3">
    <source>
        <dbReference type="EMBL" id="WND04702.1"/>
    </source>
</evidence>
<dbReference type="PROSITE" id="PS51257">
    <property type="entry name" value="PROKAR_LIPOPROTEIN"/>
    <property type="match status" value="1"/>
</dbReference>
<dbReference type="EMBL" id="CP134206">
    <property type="protein sequence ID" value="WND04702.1"/>
    <property type="molecule type" value="Genomic_DNA"/>
</dbReference>
<dbReference type="AlphaFoldDB" id="A0A1P8EG41"/>
<dbReference type="RefSeq" id="WP_004938429.1">
    <property type="nucleotide sequence ID" value="NZ_BBNM01000011.1"/>
</dbReference>
<sequence>MLKQSLFIFGTVLLVGCSTLSGTDQSKSKAPSPAAQNEPKDKSIVTPSGVKITPYEEEQIKRQKMRVVVPPQKATQQFNDGKQLPAFRSLMQKTQQAYSQMQWDDAERYALQAQRLAPQAPETFLFLAMVANQKGRYASSESLARRGLSFAQTNAMKKQLWLNILNAAQKQNNSKSIAQAQQALKSL</sequence>
<dbReference type="InterPro" id="IPR011990">
    <property type="entry name" value="TPR-like_helical_dom_sf"/>
</dbReference>
<dbReference type="Proteomes" id="UP001256400">
    <property type="component" value="Chromosome"/>
</dbReference>
<dbReference type="EMBL" id="CP016896">
    <property type="protein sequence ID" value="APV35166.1"/>
    <property type="molecule type" value="Genomic_DNA"/>
</dbReference>
<proteinExistence type="predicted"/>
<name>A0A1P8EG41_9GAMM</name>
<dbReference type="KEGG" id="asol:BEN76_03685"/>
<dbReference type="Gene3D" id="1.25.40.10">
    <property type="entry name" value="Tetratricopeptide repeat domain"/>
    <property type="match status" value="1"/>
</dbReference>
<feature type="region of interest" description="Disordered" evidence="1">
    <location>
        <begin position="22"/>
        <end position="47"/>
    </location>
</feature>
<accession>A0A1P8EG41</accession>
<evidence type="ECO:0000256" key="1">
    <source>
        <dbReference type="SAM" id="MobiDB-lite"/>
    </source>
</evidence>
<reference evidence="3" key="2">
    <citation type="submission" date="2023-09" db="EMBL/GenBank/DDBJ databases">
        <title>Acinetobacter soli.</title>
        <authorList>
            <person name="Kim B."/>
            <person name="Kim D."/>
            <person name="Park D."/>
        </authorList>
    </citation>
    <scope>NUCLEOTIDE SEQUENCE</scope>
    <source>
        <strain evidence="3">2023.05</strain>
    </source>
</reference>
<protein>
    <submittedName>
        <fullName evidence="3">Tetratricopeptide repeat protein</fullName>
    </submittedName>
</protein>
<reference evidence="2 4" key="1">
    <citation type="submission" date="2016-08" db="EMBL/GenBank/DDBJ databases">
        <title>Complete genome sequence of Acinetobacter baylyi strain GFJ2.</title>
        <authorList>
            <person name="Tabata M."/>
            <person name="Kuboki S."/>
            <person name="Gibu N."/>
            <person name="Kinouchi Y."/>
            <person name="Vangnai A."/>
            <person name="Kasai D."/>
            <person name="Fukuda M."/>
        </authorList>
    </citation>
    <scope>NUCLEOTIDE SEQUENCE [LARGE SCALE GENOMIC DNA]</scope>
    <source>
        <strain evidence="2 4">GFJ2</strain>
    </source>
</reference>
<dbReference type="GeneID" id="67511416"/>
<dbReference type="eggNOG" id="COG3071">
    <property type="taxonomic scope" value="Bacteria"/>
</dbReference>